<name>A0A3M6TPQ1_POCDA</name>
<feature type="domain" description="TPPC8 second Ig-like" evidence="3">
    <location>
        <begin position="985"/>
        <end position="1093"/>
    </location>
</feature>
<dbReference type="OrthoDB" id="203724at2759"/>
<feature type="domain" description="TPPC8 first Ig-like" evidence="4">
    <location>
        <begin position="762"/>
        <end position="984"/>
    </location>
</feature>
<dbReference type="PANTHER" id="PTHR12975">
    <property type="entry name" value="TRANSPORT PROTEIN TRAPP"/>
    <property type="match status" value="1"/>
</dbReference>
<evidence type="ECO:0000259" key="5">
    <source>
        <dbReference type="Pfam" id="PF24546"/>
    </source>
</evidence>
<dbReference type="Pfam" id="PF24546">
    <property type="entry name" value="Ig_TPPC8_3rd"/>
    <property type="match status" value="1"/>
</dbReference>
<reference evidence="6 7" key="1">
    <citation type="journal article" date="2018" name="Sci. Rep.">
        <title>Comparative analysis of the Pocillopora damicornis genome highlights role of immune system in coral evolution.</title>
        <authorList>
            <person name="Cunning R."/>
            <person name="Bay R.A."/>
            <person name="Gillette P."/>
            <person name="Baker A.C."/>
            <person name="Traylor-Knowles N."/>
        </authorList>
    </citation>
    <scope>NUCLEOTIDE SEQUENCE [LARGE SCALE GENOMIC DNA]</scope>
    <source>
        <strain evidence="6">RSMAS</strain>
        <tissue evidence="6">Whole animal</tissue>
    </source>
</reference>
<dbReference type="GO" id="GO:1990072">
    <property type="term" value="C:TRAPPIII protein complex"/>
    <property type="evidence" value="ECO:0007669"/>
    <property type="project" value="TreeGrafter"/>
</dbReference>
<dbReference type="InterPro" id="IPR024420">
    <property type="entry name" value="TRAPP_III_complex_Trs85"/>
</dbReference>
<dbReference type="Pfam" id="PF12739">
    <property type="entry name" value="TRAPPC-Trs85"/>
    <property type="match status" value="1"/>
</dbReference>
<comment type="caution">
    <text evidence="6">The sequence shown here is derived from an EMBL/GenBank/DDBJ whole genome shotgun (WGS) entry which is preliminary data.</text>
</comment>
<feature type="compositionally biased region" description="Low complexity" evidence="1">
    <location>
        <begin position="1373"/>
        <end position="1390"/>
    </location>
</feature>
<dbReference type="Pfam" id="PF24545">
    <property type="entry name" value="Ig_TPPC8_1st"/>
    <property type="match status" value="1"/>
</dbReference>
<dbReference type="PANTHER" id="PTHR12975:SF6">
    <property type="entry name" value="TRAFFICKING PROTEIN PARTICLE COMPLEX SUBUNIT 8"/>
    <property type="match status" value="1"/>
</dbReference>
<dbReference type="Pfam" id="PF24542">
    <property type="entry name" value="Ig_TPPC8_C"/>
    <property type="match status" value="1"/>
</dbReference>
<organism evidence="6 7">
    <name type="scientific">Pocillopora damicornis</name>
    <name type="common">Cauliflower coral</name>
    <name type="synonym">Millepora damicornis</name>
    <dbReference type="NCBI Taxonomy" id="46731"/>
    <lineage>
        <taxon>Eukaryota</taxon>
        <taxon>Metazoa</taxon>
        <taxon>Cnidaria</taxon>
        <taxon>Anthozoa</taxon>
        <taxon>Hexacorallia</taxon>
        <taxon>Scleractinia</taxon>
        <taxon>Astrocoeniina</taxon>
        <taxon>Pocilloporidae</taxon>
        <taxon>Pocillopora</taxon>
    </lineage>
</organism>
<dbReference type="OMA" id="GHTISMW"/>
<accession>A0A3M6TPQ1</accession>
<evidence type="ECO:0000259" key="2">
    <source>
        <dbReference type="Pfam" id="PF24542"/>
    </source>
</evidence>
<evidence type="ECO:0000313" key="7">
    <source>
        <dbReference type="Proteomes" id="UP000275408"/>
    </source>
</evidence>
<dbReference type="InterPro" id="IPR057651">
    <property type="entry name" value="Ig_TPPC8_C"/>
</dbReference>
<sequence length="1481" mass="166427">MAQCTQSAFEFIQSAFCPMVAVMCSEDAEKVSQKNNLSFVEMVRPFCHLTSEAHMRDPSGVIHPVKNWHIRLVEMSATHPPQHVVNKLLSEVVSRTQPLNNDPSSLTPDAQARGSAPWFEAFRDCFFQLVKPSDHEFIRHFLACLIVVSSHHPDPMNAFATMSSQQIEQQSDQHGHFKWFTNTVFKYHLLLHDVSVGEESKAESIYQSMKSVYGTNACHMLQINSVSNSGSNPLPNLPDPWSQFIIPTSEDTLDWDDDEVDANAQSVEDDPENCAVDENFDPEAAVHEQTDGGRVRSSSGPILIDPLRFDDSAEIEDDLENEKLSKHLPGKHSEKHHHHLASHYRYFSSRQFSGGTRGPTAQRNHGLCLSLSDHDRIKIFIHELGYRGLLQYIEKLMRYLNDQIVSRKGLHRSIFSATKKWFGGGKPAGMASGLVPGIIYSNDSPELFQRKLGDLAFLVQNYELAYNSYHTAKRDFNNEHAWFYFAGALEMAAISAFMASNNRPFPTHYMETSITTYLNACRQHQFAIRATLLSAETLKARNIYLDAAMQFMRMTAEDSDLLCALFLEQAAHCFLHSNPPMIRKYAFNMILAGHRYSKSAQRKHSLRCYRQALYVYNEKSWHLAEDHINFTIGRQSFNLRLLEDAQSFFRQLLEYESSQAPEQQASYLREFLFVFKQLKDIKVKEKAQVNKLPVLPLPLIVHDSTKVIPCYRHNSLQGKQPERTPVNSTFETKDNFFYQKFSANDELIKNSNWTSVGQTSFDDKFNHTLAQRWIKLQQEAYESINMTTFPPSFRCQTPCLSSKTDNRARPLGVVKETVGVEVVLKNPLKIPLNLTNLLLLWEFTPEGQEDSVSNEFSPVEDVVKTEIIKNFDISGNETKAARLTVIPCQTGRLHITGIKYSLTSVAVNGPVEEKISVPPGLNPALSDISMQGRLDFDQRGPRLNNTKAEKTSVIYGPDYRLNLDVVSPMPLLEVRFSGFANKLLCNEVVQTMAEFTNCSECHLENLYIATPNPEFFTFGVTGHTAVNVKCSLAASDVRRVSQVPIPGGRLPPGHTTKLPVWIQGHGKPGRFKREMLFYYQSAGIKSAMSYRVLQHAFDVTTNSSVAVRATARRNRHSVSQPSSEDQNQLVIALDVESLVQGEVARKHAVFSIVQVSCASRKWTLQPLSHHNADGAIEVRYAETVIVQFKATKHSGASDSSDELHFSHVCFVENEIAASCSPAVDFFFRSDAWKEQKQFAKKLDSASVDDTSQVDIGLIVFWQTSYIDKDFQKQMVNGQSHVNINRLAETVSAVTKPLVPPFNSSFLETTSQGDTDSVSNSELLVKYSLRHPASLQVNFSSSRLARVVVELSLHNCCSTTVDVFVELVPSVGNSSSVSEGESSNSTNNTVSFDKDTESTSSPSSFTWVGQTSRRFQLDPNGTSMLKFNALVSLPGVYNMNNLRVLARISDEHEPGGVLILQKPCPPSFTVVENIFSNPKDKS</sequence>
<dbReference type="InterPro" id="IPR058541">
    <property type="entry name" value="Ig_TPPC8_1st"/>
</dbReference>
<keyword evidence="7" id="KW-1185">Reference proteome</keyword>
<gene>
    <name evidence="6" type="ORF">pdam_00014568</name>
</gene>
<feature type="region of interest" description="Disordered" evidence="1">
    <location>
        <begin position="1373"/>
        <end position="1403"/>
    </location>
</feature>
<evidence type="ECO:0000313" key="6">
    <source>
        <dbReference type="EMBL" id="RMX43234.1"/>
    </source>
</evidence>
<dbReference type="EMBL" id="RCHS01003235">
    <property type="protein sequence ID" value="RMX43234.1"/>
    <property type="molecule type" value="Genomic_DNA"/>
</dbReference>
<feature type="domain" description="TPPC8 third Ig-like" evidence="5">
    <location>
        <begin position="1099"/>
        <end position="1281"/>
    </location>
</feature>
<dbReference type="InterPro" id="IPR058540">
    <property type="entry name" value="Ig_TPPC8_3rd"/>
</dbReference>
<evidence type="ECO:0000259" key="3">
    <source>
        <dbReference type="Pfam" id="PF24544"/>
    </source>
</evidence>
<evidence type="ECO:0000259" key="4">
    <source>
        <dbReference type="Pfam" id="PF24545"/>
    </source>
</evidence>
<dbReference type="Pfam" id="PF24544">
    <property type="entry name" value="Ig_TPPC8_2nd"/>
    <property type="match status" value="1"/>
</dbReference>
<dbReference type="Proteomes" id="UP000275408">
    <property type="component" value="Unassembled WGS sequence"/>
</dbReference>
<feature type="domain" description="TPPC8 C-terminal Ig-like" evidence="2">
    <location>
        <begin position="1323"/>
        <end position="1446"/>
    </location>
</feature>
<evidence type="ECO:0000256" key="1">
    <source>
        <dbReference type="SAM" id="MobiDB-lite"/>
    </source>
</evidence>
<proteinExistence type="predicted"/>
<dbReference type="InterPro" id="IPR058538">
    <property type="entry name" value="Ig_TPPC8_2nd"/>
</dbReference>
<protein>
    <recommendedName>
        <fullName evidence="8">Trafficking protein particle complex subunit 8</fullName>
    </recommendedName>
</protein>
<dbReference type="STRING" id="46731.A0A3M6TPQ1"/>
<evidence type="ECO:0008006" key="8">
    <source>
        <dbReference type="Google" id="ProtNLM"/>
    </source>
</evidence>